<dbReference type="EMBL" id="NBNE01021973">
    <property type="protein sequence ID" value="OWY90762.1"/>
    <property type="molecule type" value="Genomic_DNA"/>
</dbReference>
<evidence type="ECO:0000313" key="1">
    <source>
        <dbReference type="EMBL" id="OWY90762.1"/>
    </source>
</evidence>
<comment type="caution">
    <text evidence="1">The sequence shown here is derived from an EMBL/GenBank/DDBJ whole genome shotgun (WGS) entry which is preliminary data.</text>
</comment>
<organism evidence="1 2">
    <name type="scientific">Phytophthora megakarya</name>
    <dbReference type="NCBI Taxonomy" id="4795"/>
    <lineage>
        <taxon>Eukaryota</taxon>
        <taxon>Sar</taxon>
        <taxon>Stramenopiles</taxon>
        <taxon>Oomycota</taxon>
        <taxon>Peronosporomycetes</taxon>
        <taxon>Peronosporales</taxon>
        <taxon>Peronosporaceae</taxon>
        <taxon>Phytophthora</taxon>
    </lineage>
</organism>
<proteinExistence type="predicted"/>
<gene>
    <name evidence="1" type="ORF">PHMEG_00040964</name>
</gene>
<dbReference type="Proteomes" id="UP000198211">
    <property type="component" value="Unassembled WGS sequence"/>
</dbReference>
<keyword evidence="2" id="KW-1185">Reference proteome</keyword>
<sequence length="135" mass="15455">MVGDAKDEYVTYTIVITPQTATTPADTAKVKLKKYRGASVREWLKWGYEFRQLAKKKNWNDGQKGANLGVLIEGELAVVELREEASKKQETFETFFSNVGFLSVPSDFAEDLDNELWHMKKHQDKSVHKFAARVK</sequence>
<dbReference type="AlphaFoldDB" id="A0A225UCK2"/>
<protein>
    <submittedName>
        <fullName evidence="1">Uncharacterized protein</fullName>
    </submittedName>
</protein>
<evidence type="ECO:0000313" key="2">
    <source>
        <dbReference type="Proteomes" id="UP000198211"/>
    </source>
</evidence>
<name>A0A225UCK2_9STRA</name>
<reference evidence="2" key="1">
    <citation type="submission" date="2017-03" db="EMBL/GenBank/DDBJ databases">
        <title>Phytopthora megakarya and P. palmivora, two closely related causual agents of cacao black pod achieved similar genome size and gene model numbers by different mechanisms.</title>
        <authorList>
            <person name="Ali S."/>
            <person name="Shao J."/>
            <person name="Larry D.J."/>
            <person name="Kronmiller B."/>
            <person name="Shen D."/>
            <person name="Strem M.D."/>
            <person name="Melnick R.L."/>
            <person name="Guiltinan M.J."/>
            <person name="Tyler B.M."/>
            <person name="Meinhardt L.W."/>
            <person name="Bailey B.A."/>
        </authorList>
    </citation>
    <scope>NUCLEOTIDE SEQUENCE [LARGE SCALE GENOMIC DNA]</scope>
    <source>
        <strain evidence="2">zdho120</strain>
    </source>
</reference>
<accession>A0A225UCK2</accession>